<dbReference type="Proteomes" id="UP000051576">
    <property type="component" value="Unassembled WGS sequence"/>
</dbReference>
<feature type="transmembrane region" description="Helical" evidence="7">
    <location>
        <begin position="73"/>
        <end position="93"/>
    </location>
</feature>
<gene>
    <name evidence="9" type="ORF">FD21_GL000377</name>
</gene>
<feature type="transmembrane region" description="Helical" evidence="7">
    <location>
        <begin position="257"/>
        <end position="277"/>
    </location>
</feature>
<reference evidence="9 10" key="1">
    <citation type="journal article" date="2015" name="Genome Announc.">
        <title>Expanding the biotechnology potential of lactobacilli through comparative genomics of 213 strains and associated genera.</title>
        <authorList>
            <person name="Sun Z."/>
            <person name="Harris H.M."/>
            <person name="McCann A."/>
            <person name="Guo C."/>
            <person name="Argimon S."/>
            <person name="Zhang W."/>
            <person name="Yang X."/>
            <person name="Jeffery I.B."/>
            <person name="Cooney J.C."/>
            <person name="Kagawa T.F."/>
            <person name="Liu W."/>
            <person name="Song Y."/>
            <person name="Salvetti E."/>
            <person name="Wrobel A."/>
            <person name="Rasinkangas P."/>
            <person name="Parkhill J."/>
            <person name="Rea M.C."/>
            <person name="O'Sullivan O."/>
            <person name="Ritari J."/>
            <person name="Douillard F.P."/>
            <person name="Paul Ross R."/>
            <person name="Yang R."/>
            <person name="Briner A.E."/>
            <person name="Felis G.E."/>
            <person name="de Vos W.M."/>
            <person name="Barrangou R."/>
            <person name="Klaenhammer T.R."/>
            <person name="Caufield P.W."/>
            <person name="Cui Y."/>
            <person name="Zhang H."/>
            <person name="O'Toole P.W."/>
        </authorList>
    </citation>
    <scope>NUCLEOTIDE SEQUENCE [LARGE SCALE GENOMIC DNA]</scope>
    <source>
        <strain evidence="9 10">DSM 20605</strain>
    </source>
</reference>
<accession>A0A0R2BTT4</accession>
<keyword evidence="6 7" id="KW-0472">Membrane</keyword>
<feature type="transmembrane region" description="Helical" evidence="7">
    <location>
        <begin position="204"/>
        <end position="224"/>
    </location>
</feature>
<dbReference type="PANTHER" id="PTHR30193:SF37">
    <property type="entry name" value="INNER MEMBRANE ABC TRANSPORTER PERMEASE PROTEIN YCJO"/>
    <property type="match status" value="1"/>
</dbReference>
<keyword evidence="2 7" id="KW-0813">Transport</keyword>
<evidence type="ECO:0000256" key="3">
    <source>
        <dbReference type="ARBA" id="ARBA00022475"/>
    </source>
</evidence>
<keyword evidence="3" id="KW-1003">Cell membrane</keyword>
<comment type="subcellular location">
    <subcellularLocation>
        <location evidence="1 7">Cell membrane</location>
        <topology evidence="1 7">Multi-pass membrane protein</topology>
    </subcellularLocation>
</comment>
<evidence type="ECO:0000256" key="4">
    <source>
        <dbReference type="ARBA" id="ARBA00022692"/>
    </source>
</evidence>
<dbReference type="CDD" id="cd06261">
    <property type="entry name" value="TM_PBP2"/>
    <property type="match status" value="1"/>
</dbReference>
<dbReference type="InterPro" id="IPR051393">
    <property type="entry name" value="ABC_transporter_permease"/>
</dbReference>
<feature type="domain" description="ABC transmembrane type-1" evidence="8">
    <location>
        <begin position="67"/>
        <end position="277"/>
    </location>
</feature>
<dbReference type="InterPro" id="IPR035906">
    <property type="entry name" value="MetI-like_sf"/>
</dbReference>
<dbReference type="STRING" id="1133569.FD21_GL000377"/>
<dbReference type="OrthoDB" id="5174895at2"/>
<dbReference type="AlphaFoldDB" id="A0A0R2BTT4"/>
<dbReference type="InterPro" id="IPR000515">
    <property type="entry name" value="MetI-like"/>
</dbReference>
<dbReference type="GO" id="GO:0005886">
    <property type="term" value="C:plasma membrane"/>
    <property type="evidence" value="ECO:0007669"/>
    <property type="project" value="UniProtKB-SubCell"/>
</dbReference>
<keyword evidence="5 7" id="KW-1133">Transmembrane helix</keyword>
<dbReference type="Gene3D" id="1.10.3720.10">
    <property type="entry name" value="MetI-like"/>
    <property type="match status" value="1"/>
</dbReference>
<organism evidence="9 10">
    <name type="scientific">Liquorilactobacillus vini DSM 20605</name>
    <dbReference type="NCBI Taxonomy" id="1133569"/>
    <lineage>
        <taxon>Bacteria</taxon>
        <taxon>Bacillati</taxon>
        <taxon>Bacillota</taxon>
        <taxon>Bacilli</taxon>
        <taxon>Lactobacillales</taxon>
        <taxon>Lactobacillaceae</taxon>
        <taxon>Liquorilactobacillus</taxon>
    </lineage>
</organism>
<keyword evidence="10" id="KW-1185">Reference proteome</keyword>
<evidence type="ECO:0000256" key="1">
    <source>
        <dbReference type="ARBA" id="ARBA00004651"/>
    </source>
</evidence>
<feature type="transmembrane region" description="Helical" evidence="7">
    <location>
        <begin position="149"/>
        <end position="172"/>
    </location>
</feature>
<dbReference type="PANTHER" id="PTHR30193">
    <property type="entry name" value="ABC TRANSPORTER PERMEASE PROTEIN"/>
    <property type="match status" value="1"/>
</dbReference>
<evidence type="ECO:0000259" key="8">
    <source>
        <dbReference type="PROSITE" id="PS50928"/>
    </source>
</evidence>
<evidence type="ECO:0000256" key="5">
    <source>
        <dbReference type="ARBA" id="ARBA00022989"/>
    </source>
</evidence>
<keyword evidence="4 7" id="KW-0812">Transmembrane</keyword>
<dbReference type="PROSITE" id="PS50928">
    <property type="entry name" value="ABC_TM1"/>
    <property type="match status" value="1"/>
</dbReference>
<feature type="transmembrane region" description="Helical" evidence="7">
    <location>
        <begin position="12"/>
        <end position="36"/>
    </location>
</feature>
<evidence type="ECO:0000313" key="10">
    <source>
        <dbReference type="Proteomes" id="UP000051576"/>
    </source>
</evidence>
<proteinExistence type="inferred from homology"/>
<evidence type="ECO:0000313" key="9">
    <source>
        <dbReference type="EMBL" id="KRM82512.1"/>
    </source>
</evidence>
<dbReference type="GO" id="GO:0055085">
    <property type="term" value="P:transmembrane transport"/>
    <property type="evidence" value="ECO:0007669"/>
    <property type="project" value="InterPro"/>
</dbReference>
<evidence type="ECO:0000256" key="6">
    <source>
        <dbReference type="ARBA" id="ARBA00023136"/>
    </source>
</evidence>
<dbReference type="Pfam" id="PF00528">
    <property type="entry name" value="BPD_transp_1"/>
    <property type="match status" value="1"/>
</dbReference>
<comment type="similarity">
    <text evidence="7">Belongs to the binding-protein-dependent transport system permease family.</text>
</comment>
<dbReference type="eggNOG" id="COG1175">
    <property type="taxonomic scope" value="Bacteria"/>
</dbReference>
<evidence type="ECO:0000256" key="2">
    <source>
        <dbReference type="ARBA" id="ARBA00022448"/>
    </source>
</evidence>
<comment type="caution">
    <text evidence="9">The sequence shown here is derived from an EMBL/GenBank/DDBJ whole genome shotgun (WGS) entry which is preliminary data.</text>
</comment>
<name>A0A0R2BTT4_9LACO</name>
<feature type="transmembrane region" description="Helical" evidence="7">
    <location>
        <begin position="100"/>
        <end position="121"/>
    </location>
</feature>
<evidence type="ECO:0000256" key="7">
    <source>
        <dbReference type="RuleBase" id="RU363032"/>
    </source>
</evidence>
<sequence length="291" mass="32917">MKRYNNKLGWAFISPYIIFTIIFFLIPLVWSFWLALTNWNLISPSIKFIGLNNFWVAIRSSGVHEAFWVSYEFLILFVPISLCFSMIIAILVNKLPKFRGLFLVAFFLPYLSSGVVTSLIVKGLLSSNGPINTFLGHFGIDLDIQNQPFTALLVISIMIAWKMSGYYGLILFSGLGNIDKEIYEAVSLDGITKWKQFWKITVPLLYPSLYTVLILAIGTCFGVFTEVYQLTGGGPNGATNTWQMQIYKDAFENLKSGYASAEALIAAVITFLSITVLQKMIEKWGKHYSWN</sequence>
<dbReference type="EMBL" id="AYYX01000136">
    <property type="protein sequence ID" value="KRM82512.1"/>
    <property type="molecule type" value="Genomic_DNA"/>
</dbReference>
<protein>
    <recommendedName>
        <fullName evidence="8">ABC transmembrane type-1 domain-containing protein</fullName>
    </recommendedName>
</protein>
<dbReference type="SUPFAM" id="SSF161098">
    <property type="entry name" value="MetI-like"/>
    <property type="match status" value="1"/>
</dbReference>
<dbReference type="RefSeq" id="WP_010580702.1">
    <property type="nucleotide sequence ID" value="NZ_AHYZ01000104.1"/>
</dbReference>
<dbReference type="PATRIC" id="fig|1133569.4.peg.401"/>